<dbReference type="SUPFAM" id="SSF89550">
    <property type="entry name" value="PHP domain-like"/>
    <property type="match status" value="1"/>
</dbReference>
<dbReference type="NCBIfam" id="NF038032">
    <property type="entry name" value="CehA_McbA_metalo"/>
    <property type="match status" value="1"/>
</dbReference>
<organism evidence="2 3">
    <name type="scientific">Oscillochloris trichoides DG-6</name>
    <dbReference type="NCBI Taxonomy" id="765420"/>
    <lineage>
        <taxon>Bacteria</taxon>
        <taxon>Bacillati</taxon>
        <taxon>Chloroflexota</taxon>
        <taxon>Chloroflexia</taxon>
        <taxon>Chloroflexales</taxon>
        <taxon>Chloroflexineae</taxon>
        <taxon>Oscillochloridaceae</taxon>
        <taxon>Oscillochloris</taxon>
    </lineage>
</organism>
<dbReference type="Proteomes" id="UP000054010">
    <property type="component" value="Unassembled WGS sequence"/>
</dbReference>
<dbReference type="PANTHER" id="PTHR42924:SF3">
    <property type="entry name" value="POLYMERASE_HISTIDINOL PHOSPHATASE N-TERMINAL DOMAIN-CONTAINING PROTEIN"/>
    <property type="match status" value="1"/>
</dbReference>
<name>E1IDD6_9CHLR</name>
<gene>
    <name evidence="2" type="ORF">OSCT_1337</name>
</gene>
<dbReference type="SMART" id="SM00481">
    <property type="entry name" value="POLIIIAc"/>
    <property type="match status" value="1"/>
</dbReference>
<evidence type="ECO:0000259" key="1">
    <source>
        <dbReference type="SMART" id="SM00481"/>
    </source>
</evidence>
<dbReference type="HOGENOM" id="CLU_796762_0_0_0"/>
<evidence type="ECO:0000313" key="3">
    <source>
        <dbReference type="Proteomes" id="UP000054010"/>
    </source>
</evidence>
<dbReference type="eggNOG" id="COG0613">
    <property type="taxonomic scope" value="Bacteria"/>
</dbReference>
<feature type="domain" description="Polymerase/histidinol phosphatase N-terminal" evidence="1">
    <location>
        <begin position="9"/>
        <end position="71"/>
    </location>
</feature>
<dbReference type="InterPro" id="IPR016195">
    <property type="entry name" value="Pol/histidinol_Pase-like"/>
</dbReference>
<dbReference type="Gene3D" id="3.20.20.140">
    <property type="entry name" value="Metal-dependent hydrolases"/>
    <property type="match status" value="1"/>
</dbReference>
<evidence type="ECO:0000313" key="2">
    <source>
        <dbReference type="EMBL" id="EFO80813.1"/>
    </source>
</evidence>
<reference evidence="2 3" key="1">
    <citation type="journal article" date="2011" name="J. Bacteriol.">
        <title>Draft genome sequence of the anoxygenic filamentous phototrophic bacterium Oscillochloris trichoides subsp. DG-6.</title>
        <authorList>
            <person name="Kuznetsov B.B."/>
            <person name="Ivanovsky R.N."/>
            <person name="Keppen O.I."/>
            <person name="Sukhacheva M.V."/>
            <person name="Bumazhkin B.K."/>
            <person name="Patutina E.O."/>
            <person name="Beletsky A.V."/>
            <person name="Mardanov A.V."/>
            <person name="Baslerov R.V."/>
            <person name="Panteleeva A.N."/>
            <person name="Kolganova T.V."/>
            <person name="Ravin N.V."/>
            <person name="Skryabin K.G."/>
        </authorList>
    </citation>
    <scope>NUCLEOTIDE SEQUENCE [LARGE SCALE GENOMIC DNA]</scope>
    <source>
        <strain evidence="2 3">DG-6</strain>
    </source>
</reference>
<dbReference type="InterPro" id="IPR003141">
    <property type="entry name" value="Pol/His_phosphatase_N"/>
</dbReference>
<dbReference type="GO" id="GO:0035312">
    <property type="term" value="F:5'-3' DNA exonuclease activity"/>
    <property type="evidence" value="ECO:0007669"/>
    <property type="project" value="TreeGrafter"/>
</dbReference>
<dbReference type="OrthoDB" id="9801679at2"/>
<dbReference type="GO" id="GO:0016740">
    <property type="term" value="F:transferase activity"/>
    <property type="evidence" value="ECO:0007669"/>
    <property type="project" value="UniProtKB-KW"/>
</dbReference>
<comment type="caution">
    <text evidence="2">The sequence shown here is derived from an EMBL/GenBank/DDBJ whole genome shotgun (WGS) entry which is preliminary data.</text>
</comment>
<dbReference type="STRING" id="765420.OSCT_1337"/>
<protein>
    <submittedName>
        <fullName evidence="2">Phosphotransferase domain-containing protein</fullName>
    </submittedName>
</protein>
<sequence length="351" mass="39754">MSHSFAYPGALHIHTTYSDGSGSFPQVIAAAQAAGLRWIIVTDHDTQEGAHYAGWHGGLLVMVGHEITPDHNHFLALNLDHVVNNQLAPQEFIDAVYAEGGFGIIAHPDERVTSRFTEVYRWDDWCVDGPRERNGQTVGLELWNLMSDWAEHLTPRNRFVNFLWPKRGLRGPTRATLTWWDQLNMAGKRTFGVGGVDAHALKQRVPWGHVEVFPYHWLFKSLTNYLLLDTPLDRDPARATQQVYTALRKGHSYFVNRLDGDAPGIIFHAQRRNRDDAIYSPGDEASLADGDLVIRADVGCRAALRLLHNGEVVAHGRGHLRYSVTHPGVYRLEGRRRGRPWLFSNPIWVRE</sequence>
<dbReference type="GO" id="GO:0004534">
    <property type="term" value="F:5'-3' RNA exonuclease activity"/>
    <property type="evidence" value="ECO:0007669"/>
    <property type="project" value="TreeGrafter"/>
</dbReference>
<accession>E1IDD6</accession>
<dbReference type="InterPro" id="IPR052018">
    <property type="entry name" value="PHP_domain"/>
</dbReference>
<dbReference type="AlphaFoldDB" id="E1IDD6"/>
<keyword evidence="3" id="KW-1185">Reference proteome</keyword>
<proteinExistence type="predicted"/>
<dbReference type="PANTHER" id="PTHR42924">
    <property type="entry name" value="EXONUCLEASE"/>
    <property type="match status" value="1"/>
</dbReference>
<dbReference type="EMBL" id="ADVR01000040">
    <property type="protein sequence ID" value="EFO80813.1"/>
    <property type="molecule type" value="Genomic_DNA"/>
</dbReference>